<sequence length="106" mass="12348">MWEFGVGRWFELVIFLSLEIAFAYHVFITFFFAVIPHCQCVKLYKSVKNPSNISRVLVIKPHLKKIDLLCLDPKEKFTQAILYVWESSKQTAVRRSTTPAKTVPRS</sequence>
<evidence type="ECO:0000313" key="2">
    <source>
        <dbReference type="Ensembl" id="ENSENLP00000019619.1"/>
    </source>
</evidence>
<name>A0A665UKB5_ECHNA</name>
<accession>A0A665UKB5</accession>
<reference evidence="2" key="2">
    <citation type="submission" date="2025-08" db="UniProtKB">
        <authorList>
            <consortium name="Ensembl"/>
        </authorList>
    </citation>
    <scope>IDENTIFICATION</scope>
</reference>
<keyword evidence="1" id="KW-0472">Membrane</keyword>
<dbReference type="Proteomes" id="UP000472264">
    <property type="component" value="Chromosome 18"/>
</dbReference>
<reference evidence="2" key="1">
    <citation type="submission" date="2021-04" db="EMBL/GenBank/DDBJ databases">
        <authorList>
            <consortium name="Wellcome Sanger Institute Data Sharing"/>
        </authorList>
    </citation>
    <scope>NUCLEOTIDE SEQUENCE [LARGE SCALE GENOMIC DNA]</scope>
</reference>
<protein>
    <recommendedName>
        <fullName evidence="4">Chemokine interleukin-8-like domain-containing protein</fullName>
    </recommendedName>
</protein>
<keyword evidence="1" id="KW-0812">Transmembrane</keyword>
<dbReference type="InParanoid" id="A0A665UKB5"/>
<evidence type="ECO:0000313" key="3">
    <source>
        <dbReference type="Proteomes" id="UP000472264"/>
    </source>
</evidence>
<proteinExistence type="predicted"/>
<organism evidence="2 3">
    <name type="scientific">Echeneis naucrates</name>
    <name type="common">Live sharksucker</name>
    <dbReference type="NCBI Taxonomy" id="173247"/>
    <lineage>
        <taxon>Eukaryota</taxon>
        <taxon>Metazoa</taxon>
        <taxon>Chordata</taxon>
        <taxon>Craniata</taxon>
        <taxon>Vertebrata</taxon>
        <taxon>Euteleostomi</taxon>
        <taxon>Actinopterygii</taxon>
        <taxon>Neopterygii</taxon>
        <taxon>Teleostei</taxon>
        <taxon>Neoteleostei</taxon>
        <taxon>Acanthomorphata</taxon>
        <taxon>Carangaria</taxon>
        <taxon>Carangiformes</taxon>
        <taxon>Echeneidae</taxon>
        <taxon>Echeneis</taxon>
    </lineage>
</organism>
<keyword evidence="3" id="KW-1185">Reference proteome</keyword>
<evidence type="ECO:0000256" key="1">
    <source>
        <dbReference type="SAM" id="Phobius"/>
    </source>
</evidence>
<keyword evidence="1" id="KW-1133">Transmembrane helix</keyword>
<dbReference type="AlphaFoldDB" id="A0A665UKB5"/>
<evidence type="ECO:0008006" key="4">
    <source>
        <dbReference type="Google" id="ProtNLM"/>
    </source>
</evidence>
<feature type="transmembrane region" description="Helical" evidence="1">
    <location>
        <begin position="12"/>
        <end position="35"/>
    </location>
</feature>
<reference evidence="2" key="3">
    <citation type="submission" date="2025-09" db="UniProtKB">
        <authorList>
            <consortium name="Ensembl"/>
        </authorList>
    </citation>
    <scope>IDENTIFICATION</scope>
</reference>
<dbReference type="Ensembl" id="ENSENLT00000020337.1">
    <property type="protein sequence ID" value="ENSENLP00000019619.1"/>
    <property type="gene ID" value="ENSENLG00000008967.1"/>
</dbReference>